<keyword evidence="2" id="KW-0560">Oxidoreductase</keyword>
<dbReference type="GO" id="GO:0050660">
    <property type="term" value="F:flavin adenine dinucleotide binding"/>
    <property type="evidence" value="ECO:0007669"/>
    <property type="project" value="TreeGrafter"/>
</dbReference>
<dbReference type="SUPFAM" id="SSF56425">
    <property type="entry name" value="Succinate dehydrogenase/fumarate reductase flavoprotein, catalytic domain"/>
    <property type="match status" value="1"/>
</dbReference>
<gene>
    <name evidence="4" type="ORF">METZ01_LOCUS451618</name>
</gene>
<dbReference type="GO" id="GO:0005886">
    <property type="term" value="C:plasma membrane"/>
    <property type="evidence" value="ECO:0007669"/>
    <property type="project" value="TreeGrafter"/>
</dbReference>
<dbReference type="EMBL" id="UINC01186509">
    <property type="protein sequence ID" value="SVD98764.1"/>
    <property type="molecule type" value="Genomic_DNA"/>
</dbReference>
<reference evidence="4" key="1">
    <citation type="submission" date="2018-05" db="EMBL/GenBank/DDBJ databases">
        <authorList>
            <person name="Lanie J.A."/>
            <person name="Ng W.-L."/>
            <person name="Kazmierczak K.M."/>
            <person name="Andrzejewski T.M."/>
            <person name="Davidsen T.M."/>
            <person name="Wayne K.J."/>
            <person name="Tettelin H."/>
            <person name="Glass J.I."/>
            <person name="Rusch D."/>
            <person name="Podicherti R."/>
            <person name="Tsui H.-C.T."/>
            <person name="Winkler M.E."/>
        </authorList>
    </citation>
    <scope>NUCLEOTIDE SEQUENCE</scope>
</reference>
<feature type="non-terminal residue" evidence="4">
    <location>
        <position position="1"/>
    </location>
</feature>
<dbReference type="SUPFAM" id="SSF51905">
    <property type="entry name" value="FAD/NAD(P)-binding domain"/>
    <property type="match status" value="1"/>
</dbReference>
<dbReference type="GO" id="GO:0009061">
    <property type="term" value="P:anaerobic respiration"/>
    <property type="evidence" value="ECO:0007669"/>
    <property type="project" value="TreeGrafter"/>
</dbReference>
<dbReference type="AlphaFoldDB" id="A0A382ZTE1"/>
<evidence type="ECO:0000259" key="3">
    <source>
        <dbReference type="Pfam" id="PF00890"/>
    </source>
</evidence>
<dbReference type="InterPro" id="IPR030664">
    <property type="entry name" value="SdhA/FrdA/AprA"/>
</dbReference>
<organism evidence="4">
    <name type="scientific">marine metagenome</name>
    <dbReference type="NCBI Taxonomy" id="408172"/>
    <lineage>
        <taxon>unclassified sequences</taxon>
        <taxon>metagenomes</taxon>
        <taxon>ecological metagenomes</taxon>
    </lineage>
</organism>
<dbReference type="InterPro" id="IPR027477">
    <property type="entry name" value="Succ_DH/fumarate_Rdtase_cat_sf"/>
</dbReference>
<evidence type="ECO:0000256" key="1">
    <source>
        <dbReference type="ARBA" id="ARBA00022630"/>
    </source>
</evidence>
<accession>A0A382ZTE1</accession>
<keyword evidence="1" id="KW-0285">Flavoprotein</keyword>
<name>A0A382ZTE1_9ZZZZ</name>
<dbReference type="Pfam" id="PF00890">
    <property type="entry name" value="FAD_binding_2"/>
    <property type="match status" value="1"/>
</dbReference>
<dbReference type="Gene3D" id="3.50.50.60">
    <property type="entry name" value="FAD/NAD(P)-binding domain"/>
    <property type="match status" value="1"/>
</dbReference>
<dbReference type="PANTHER" id="PTHR11632:SF51">
    <property type="entry name" value="SUCCINATE DEHYDROGENASE [UBIQUINONE] FLAVOPROTEIN SUBUNIT, MITOCHONDRIAL"/>
    <property type="match status" value="1"/>
</dbReference>
<feature type="domain" description="FAD-dependent oxidoreductase 2 FAD-binding" evidence="3">
    <location>
        <begin position="54"/>
        <end position="164"/>
    </location>
</feature>
<proteinExistence type="predicted"/>
<dbReference type="PANTHER" id="PTHR11632">
    <property type="entry name" value="SUCCINATE DEHYDROGENASE 2 FLAVOPROTEIN SUBUNIT"/>
    <property type="match status" value="1"/>
</dbReference>
<dbReference type="InterPro" id="IPR003953">
    <property type="entry name" value="FAD-dep_OxRdtase_2_FAD-bd"/>
</dbReference>
<evidence type="ECO:0000313" key="4">
    <source>
        <dbReference type="EMBL" id="SVD98764.1"/>
    </source>
</evidence>
<dbReference type="GO" id="GO:0009055">
    <property type="term" value="F:electron transfer activity"/>
    <property type="evidence" value="ECO:0007669"/>
    <property type="project" value="TreeGrafter"/>
</dbReference>
<dbReference type="InterPro" id="IPR036188">
    <property type="entry name" value="FAD/NAD-bd_sf"/>
</dbReference>
<dbReference type="GO" id="GO:0000104">
    <property type="term" value="F:succinate dehydrogenase activity"/>
    <property type="evidence" value="ECO:0007669"/>
    <property type="project" value="TreeGrafter"/>
</dbReference>
<dbReference type="Gene3D" id="3.90.700.10">
    <property type="entry name" value="Succinate dehydrogenase/fumarate reductase flavoprotein, catalytic domain"/>
    <property type="match status" value="1"/>
</dbReference>
<feature type="non-terminal residue" evidence="4">
    <location>
        <position position="255"/>
    </location>
</feature>
<evidence type="ECO:0000256" key="2">
    <source>
        <dbReference type="ARBA" id="ARBA00023002"/>
    </source>
</evidence>
<sequence length="255" mass="28894">YARNDLMGLVREDLGYDIARHVDSSVHKFEEWGLPIMTDPETGRYQREGKWQIMIHGESYKPIVAEAARKAATEVYNRIMVTNLLMDKEKVNRVAGAVGFNVRTGDFYVFRAKAVIVAAGGASHIYKPRAVGEGMGRTWYAPWSSASAYALPIQVGAKMTQMENRIVLTRFKDGYGPVGAYFLHLKTYTENGYGEEYESKWYEHTKELVGDYIDRHPVPTCLRNHALLEEIKAGRGPIRMVTKEAFKDPHKETVG</sequence>
<protein>
    <recommendedName>
        <fullName evidence="3">FAD-dependent oxidoreductase 2 FAD-binding domain-containing protein</fullName>
    </recommendedName>
</protein>